<gene>
    <name evidence="1" type="ORF">IFM60648_01975</name>
</gene>
<dbReference type="PANTHER" id="PTHR36124">
    <property type="match status" value="1"/>
</dbReference>
<evidence type="ECO:0000313" key="1">
    <source>
        <dbReference type="EMBL" id="GFF66604.1"/>
    </source>
</evidence>
<name>A0ABQ0ZVW6_ASPLE</name>
<feature type="non-terminal residue" evidence="1">
    <location>
        <position position="1"/>
    </location>
</feature>
<dbReference type="Proteomes" id="UP000465220">
    <property type="component" value="Unassembled WGS sequence"/>
</dbReference>
<protein>
    <submittedName>
        <fullName evidence="1">Uncharacterized protein</fullName>
    </submittedName>
</protein>
<dbReference type="InterPro" id="IPR046366">
    <property type="entry name" value="MPAB"/>
</dbReference>
<dbReference type="EMBL" id="BLKI01000008">
    <property type="protein sequence ID" value="GFF66604.1"/>
    <property type="molecule type" value="Genomic_DNA"/>
</dbReference>
<organism evidence="1 2">
    <name type="scientific">Aspergillus lentulus</name>
    <dbReference type="NCBI Taxonomy" id="293939"/>
    <lineage>
        <taxon>Eukaryota</taxon>
        <taxon>Fungi</taxon>
        <taxon>Dikarya</taxon>
        <taxon>Ascomycota</taxon>
        <taxon>Pezizomycotina</taxon>
        <taxon>Eurotiomycetes</taxon>
        <taxon>Eurotiomycetidae</taxon>
        <taxon>Eurotiales</taxon>
        <taxon>Aspergillaceae</taxon>
        <taxon>Aspergillus</taxon>
        <taxon>Aspergillus subgen. Fumigati</taxon>
    </lineage>
</organism>
<proteinExistence type="predicted"/>
<comment type="caution">
    <text evidence="1">The sequence shown here is derived from an EMBL/GenBank/DDBJ whole genome shotgun (WGS) entry which is preliminary data.</text>
</comment>
<evidence type="ECO:0000313" key="2">
    <source>
        <dbReference type="Proteomes" id="UP000465220"/>
    </source>
</evidence>
<accession>A0ABQ0ZVW6</accession>
<sequence>YDPPPAAYTKVFSSLLRVRRFVMRYLALPRPYILRYQPYTERPDEHNRIFITHWDAAPYYVKPTFWNRWGPTAWLTWALGKPLPGDMGDKYYPQGYYTADVGPKYFEGKGRQTVEKITEELKVSRAGKCPFL</sequence>
<dbReference type="PANTHER" id="PTHR36124:SF6">
    <property type="entry name" value="ER-BOUND OXYGENASE MPAB_MPAB'_RUBBER OXYGENASE CATALYTIC DOMAIN-CONTAINING PROTEIN"/>
    <property type="match status" value="1"/>
</dbReference>
<reference evidence="1 2" key="1">
    <citation type="submission" date="2020-01" db="EMBL/GenBank/DDBJ databases">
        <title>Draft genome sequence of Aspergillus lentulus IFM 60648.</title>
        <authorList>
            <person name="Takahashi H."/>
            <person name="Yaguchi T."/>
        </authorList>
    </citation>
    <scope>NUCLEOTIDE SEQUENCE [LARGE SCALE GENOMIC DNA]</scope>
    <source>
        <strain evidence="1 2">IFM 60648</strain>
    </source>
</reference>
<keyword evidence="2" id="KW-1185">Reference proteome</keyword>